<gene>
    <name evidence="3" type="ORF">C8F04DRAFT_1253167</name>
</gene>
<keyword evidence="2" id="KW-0812">Transmembrane</keyword>
<comment type="caution">
    <text evidence="3">The sequence shown here is derived from an EMBL/GenBank/DDBJ whole genome shotgun (WGS) entry which is preliminary data.</text>
</comment>
<feature type="transmembrane region" description="Helical" evidence="2">
    <location>
        <begin position="32"/>
        <end position="50"/>
    </location>
</feature>
<evidence type="ECO:0000256" key="2">
    <source>
        <dbReference type="SAM" id="Phobius"/>
    </source>
</evidence>
<dbReference type="Proteomes" id="UP001218188">
    <property type="component" value="Unassembled WGS sequence"/>
</dbReference>
<proteinExistence type="predicted"/>
<organism evidence="3 4">
    <name type="scientific">Mycena alexandri</name>
    <dbReference type="NCBI Taxonomy" id="1745969"/>
    <lineage>
        <taxon>Eukaryota</taxon>
        <taxon>Fungi</taxon>
        <taxon>Dikarya</taxon>
        <taxon>Basidiomycota</taxon>
        <taxon>Agaricomycotina</taxon>
        <taxon>Agaricomycetes</taxon>
        <taxon>Agaricomycetidae</taxon>
        <taxon>Agaricales</taxon>
        <taxon>Marasmiineae</taxon>
        <taxon>Mycenaceae</taxon>
        <taxon>Mycena</taxon>
    </lineage>
</organism>
<accession>A0AAD6TBV8</accession>
<dbReference type="EMBL" id="JARJCM010000018">
    <property type="protein sequence ID" value="KAJ7041097.1"/>
    <property type="molecule type" value="Genomic_DNA"/>
</dbReference>
<keyword evidence="4" id="KW-1185">Reference proteome</keyword>
<evidence type="ECO:0000313" key="4">
    <source>
        <dbReference type="Proteomes" id="UP001218188"/>
    </source>
</evidence>
<name>A0AAD6TBV8_9AGAR</name>
<evidence type="ECO:0000256" key="1">
    <source>
        <dbReference type="SAM" id="MobiDB-lite"/>
    </source>
</evidence>
<dbReference type="AlphaFoldDB" id="A0AAD6TBV8"/>
<keyword evidence="2" id="KW-1133">Transmembrane helix</keyword>
<keyword evidence="2" id="KW-0472">Membrane</keyword>
<sequence length="160" mass="17237">MVPTPLLFVPLCPIRARVQPTSSLDRPPLLSVSGSLATAVTAILVLYLALPRRLPRRPSYPNVRVNGNNGYFAAPSSPSPNLYLSYRFHSAQREGYLFTLPSLHNILLDCARRPSYGSSGAHSLQHADTDLGLPSGTQAADAAAPPHNLLPLLTLPLLTH</sequence>
<evidence type="ECO:0000313" key="3">
    <source>
        <dbReference type="EMBL" id="KAJ7041097.1"/>
    </source>
</evidence>
<feature type="region of interest" description="Disordered" evidence="1">
    <location>
        <begin position="119"/>
        <end position="142"/>
    </location>
</feature>
<protein>
    <submittedName>
        <fullName evidence="3">Uncharacterized protein</fullName>
    </submittedName>
</protein>
<reference evidence="3" key="1">
    <citation type="submission" date="2023-03" db="EMBL/GenBank/DDBJ databases">
        <title>Massive genome expansion in bonnet fungi (Mycena s.s.) driven by repeated elements and novel gene families across ecological guilds.</title>
        <authorList>
            <consortium name="Lawrence Berkeley National Laboratory"/>
            <person name="Harder C.B."/>
            <person name="Miyauchi S."/>
            <person name="Viragh M."/>
            <person name="Kuo A."/>
            <person name="Thoen E."/>
            <person name="Andreopoulos B."/>
            <person name="Lu D."/>
            <person name="Skrede I."/>
            <person name="Drula E."/>
            <person name="Henrissat B."/>
            <person name="Morin E."/>
            <person name="Kohler A."/>
            <person name="Barry K."/>
            <person name="LaButti K."/>
            <person name="Morin E."/>
            <person name="Salamov A."/>
            <person name="Lipzen A."/>
            <person name="Mereny Z."/>
            <person name="Hegedus B."/>
            <person name="Baldrian P."/>
            <person name="Stursova M."/>
            <person name="Weitz H."/>
            <person name="Taylor A."/>
            <person name="Grigoriev I.V."/>
            <person name="Nagy L.G."/>
            <person name="Martin F."/>
            <person name="Kauserud H."/>
        </authorList>
    </citation>
    <scope>NUCLEOTIDE SEQUENCE</scope>
    <source>
        <strain evidence="3">CBHHK200</strain>
    </source>
</reference>